<dbReference type="Proteomes" id="UP000420562">
    <property type="component" value="Unassembled WGS sequence"/>
</dbReference>
<evidence type="ECO:0000313" key="2">
    <source>
        <dbReference type="EMBL" id="KAB0664413.1"/>
    </source>
</evidence>
<sequence>MMNMCRTRNLWFVLALLLVGGVSGCATSKAGGNGALATALSPRWEASGIRVVKISPAVGRQMLDLRYRITDVEQAGRVLKQTTPISLVDQVSGTTLPVPDLAKVGKLRSIPNKEDAGRLFWVFFNNSAGVVKPGNKVTLMIGNVAIRDIVVE</sequence>
<dbReference type="AlphaFoldDB" id="A0A7J4ZP83"/>
<evidence type="ECO:0008006" key="4">
    <source>
        <dbReference type="Google" id="ProtNLM"/>
    </source>
</evidence>
<organism evidence="2 3">
    <name type="scientific">Oryzomonas japonica</name>
    <dbReference type="NCBI Taxonomy" id="2603858"/>
    <lineage>
        <taxon>Bacteria</taxon>
        <taxon>Pseudomonadati</taxon>
        <taxon>Thermodesulfobacteriota</taxon>
        <taxon>Desulfuromonadia</taxon>
        <taxon>Geobacterales</taxon>
        <taxon>Geobacteraceae</taxon>
        <taxon>Oryzomonas</taxon>
    </lineage>
</organism>
<proteinExistence type="predicted"/>
<gene>
    <name evidence="2" type="ORF">F6V25_12795</name>
</gene>
<feature type="chain" id="PRO_5029830357" description="Lipoprotein" evidence="1">
    <location>
        <begin position="29"/>
        <end position="152"/>
    </location>
</feature>
<comment type="caution">
    <text evidence="2">The sequence shown here is derived from an EMBL/GenBank/DDBJ whole genome shotgun (WGS) entry which is preliminary data.</text>
</comment>
<dbReference type="PROSITE" id="PS51257">
    <property type="entry name" value="PROKAR_LIPOPROTEIN"/>
    <property type="match status" value="1"/>
</dbReference>
<feature type="signal peptide" evidence="1">
    <location>
        <begin position="1"/>
        <end position="28"/>
    </location>
</feature>
<name>A0A7J4ZP83_9BACT</name>
<accession>A0A7J4ZP83</accession>
<keyword evidence="1" id="KW-0732">Signal</keyword>
<evidence type="ECO:0000313" key="3">
    <source>
        <dbReference type="Proteomes" id="UP000420562"/>
    </source>
</evidence>
<dbReference type="EMBL" id="VZQZ01000008">
    <property type="protein sequence ID" value="KAB0664413.1"/>
    <property type="molecule type" value="Genomic_DNA"/>
</dbReference>
<protein>
    <recommendedName>
        <fullName evidence="4">Lipoprotein</fullName>
    </recommendedName>
</protein>
<keyword evidence="3" id="KW-1185">Reference proteome</keyword>
<reference evidence="2 3" key="1">
    <citation type="submission" date="2019-09" db="EMBL/GenBank/DDBJ databases">
        <title>Geobacter sp. Red96, a novel strain isolated from paddy soil.</title>
        <authorList>
            <person name="Xu Z."/>
            <person name="Masuda Y."/>
            <person name="Itoh H."/>
            <person name="Senoo K."/>
        </authorList>
    </citation>
    <scope>NUCLEOTIDE SEQUENCE [LARGE SCALE GENOMIC DNA]</scope>
    <source>
        <strain evidence="2 3">Red96</strain>
    </source>
</reference>
<evidence type="ECO:0000256" key="1">
    <source>
        <dbReference type="SAM" id="SignalP"/>
    </source>
</evidence>